<evidence type="ECO:0000313" key="1">
    <source>
        <dbReference type="EMBL" id="VDP24922.1"/>
    </source>
</evidence>
<dbReference type="Proteomes" id="UP000269396">
    <property type="component" value="Unassembled WGS sequence"/>
</dbReference>
<accession>A0A3P8BFZ5</accession>
<gene>
    <name evidence="1" type="ORF">SMTD_LOCUS4742</name>
</gene>
<sequence>MHFHHQATLQLVKHSLQRDVEQYITNGTSKYKSFDEIDSEFQYRFDQERFLLETST</sequence>
<protein>
    <submittedName>
        <fullName evidence="1">Uncharacterized protein</fullName>
    </submittedName>
</protein>
<name>A0A3P8BFZ5_9TREM</name>
<dbReference type="EMBL" id="UZAL01026708">
    <property type="protein sequence ID" value="VDP24922.1"/>
    <property type="molecule type" value="Genomic_DNA"/>
</dbReference>
<reference evidence="1 2" key="1">
    <citation type="submission" date="2018-11" db="EMBL/GenBank/DDBJ databases">
        <authorList>
            <consortium name="Pathogen Informatics"/>
        </authorList>
    </citation>
    <scope>NUCLEOTIDE SEQUENCE [LARGE SCALE GENOMIC DNA]</scope>
    <source>
        <strain>Denwood</strain>
        <strain evidence="2">Zambia</strain>
    </source>
</reference>
<dbReference type="AlphaFoldDB" id="A0A3P8BFZ5"/>
<proteinExistence type="predicted"/>
<organism evidence="1 2">
    <name type="scientific">Schistosoma mattheei</name>
    <dbReference type="NCBI Taxonomy" id="31246"/>
    <lineage>
        <taxon>Eukaryota</taxon>
        <taxon>Metazoa</taxon>
        <taxon>Spiralia</taxon>
        <taxon>Lophotrochozoa</taxon>
        <taxon>Platyhelminthes</taxon>
        <taxon>Trematoda</taxon>
        <taxon>Digenea</taxon>
        <taxon>Strigeidida</taxon>
        <taxon>Schistosomatoidea</taxon>
        <taxon>Schistosomatidae</taxon>
        <taxon>Schistosoma</taxon>
    </lineage>
</organism>
<keyword evidence="2" id="KW-1185">Reference proteome</keyword>
<evidence type="ECO:0000313" key="2">
    <source>
        <dbReference type="Proteomes" id="UP000269396"/>
    </source>
</evidence>